<comment type="similarity">
    <text evidence="5">Belongs to the eIF-3 subunit M family.</text>
</comment>
<evidence type="ECO:0000256" key="5">
    <source>
        <dbReference type="HAMAP-Rule" id="MF_03012"/>
    </source>
</evidence>
<dbReference type="InterPro" id="IPR036390">
    <property type="entry name" value="WH_DNA-bd_sf"/>
</dbReference>
<comment type="similarity">
    <text evidence="1">Belongs to the CSN7/EIF3M family. CSN7 subfamily.</text>
</comment>
<comment type="function">
    <text evidence="5">Component of the eukaryotic translation initiation factor 3 (eIF-3) complex, which is involved in protein synthesis of a specialized repertoire of mRNAs and, together with other initiation factors, stimulates binding of mRNA and methionyl-tRNAi to the 40S ribosome. The eIF-3 complex specifically targets and initiates translation of a subset of mRNAs involved in cell proliferation.</text>
</comment>
<evidence type="ECO:0000313" key="8">
    <source>
        <dbReference type="Proteomes" id="UP000269721"/>
    </source>
</evidence>
<proteinExistence type="inferred from homology"/>
<comment type="subcellular location">
    <subcellularLocation>
        <location evidence="5">Cytoplasm</location>
    </subcellularLocation>
</comment>
<dbReference type="SMART" id="SM00088">
    <property type="entry name" value="PINT"/>
    <property type="match status" value="1"/>
</dbReference>
<dbReference type="GO" id="GO:0033290">
    <property type="term" value="C:eukaryotic 48S preinitiation complex"/>
    <property type="evidence" value="ECO:0007669"/>
    <property type="project" value="UniProtKB-UniRule"/>
</dbReference>
<keyword evidence="3 5" id="KW-0396">Initiation factor</keyword>
<comment type="subunit">
    <text evidence="5">Component of the eukaryotic translation initiation factor 3 (eIF-3) complex.</text>
</comment>
<keyword evidence="8" id="KW-1185">Reference proteome</keyword>
<evidence type="ECO:0000259" key="6">
    <source>
        <dbReference type="PROSITE" id="PS50250"/>
    </source>
</evidence>
<keyword evidence="4 5" id="KW-0648">Protein biosynthesis</keyword>
<dbReference type="OrthoDB" id="10267031at2759"/>
<gene>
    <name evidence="7" type="ORF">BDK51DRAFT_22618</name>
</gene>
<keyword evidence="2 5" id="KW-0963">Cytoplasm</keyword>
<feature type="domain" description="PCI" evidence="6">
    <location>
        <begin position="147"/>
        <end position="313"/>
    </location>
</feature>
<evidence type="ECO:0000256" key="1">
    <source>
        <dbReference type="ARBA" id="ARBA00008482"/>
    </source>
</evidence>
<organism evidence="7 8">
    <name type="scientific">Blyttiomyces helicus</name>
    <dbReference type="NCBI Taxonomy" id="388810"/>
    <lineage>
        <taxon>Eukaryota</taxon>
        <taxon>Fungi</taxon>
        <taxon>Fungi incertae sedis</taxon>
        <taxon>Chytridiomycota</taxon>
        <taxon>Chytridiomycota incertae sedis</taxon>
        <taxon>Chytridiomycetes</taxon>
        <taxon>Chytridiomycetes incertae sedis</taxon>
        <taxon>Blyttiomyces</taxon>
    </lineage>
</organism>
<dbReference type="PANTHER" id="PTHR15350">
    <property type="entry name" value="COP9 SIGNALOSOME COMPLEX SUBUNIT 7/DENDRITIC CELL PROTEIN GA17"/>
    <property type="match status" value="1"/>
</dbReference>
<evidence type="ECO:0000256" key="2">
    <source>
        <dbReference type="ARBA" id="ARBA00022490"/>
    </source>
</evidence>
<dbReference type="InterPro" id="IPR045237">
    <property type="entry name" value="COPS7/eIF3m"/>
</dbReference>
<dbReference type="HAMAP" id="MF_03012">
    <property type="entry name" value="eIF3m"/>
    <property type="match status" value="1"/>
</dbReference>
<dbReference type="EMBL" id="KZ999296">
    <property type="protein sequence ID" value="RKO85216.1"/>
    <property type="molecule type" value="Genomic_DNA"/>
</dbReference>
<dbReference type="InterPro" id="IPR027528">
    <property type="entry name" value="eIF3m"/>
</dbReference>
<accession>A0A4P9W529</accession>
<dbReference type="PROSITE" id="PS50250">
    <property type="entry name" value="PCI"/>
    <property type="match status" value="1"/>
</dbReference>
<dbReference type="GO" id="GO:0001732">
    <property type="term" value="P:formation of cytoplasmic translation initiation complex"/>
    <property type="evidence" value="ECO:0007669"/>
    <property type="project" value="UniProtKB-UniRule"/>
</dbReference>
<reference evidence="8" key="1">
    <citation type="journal article" date="2018" name="Nat. Microbiol.">
        <title>Leveraging single-cell genomics to expand the fungal tree of life.</title>
        <authorList>
            <person name="Ahrendt S.R."/>
            <person name="Quandt C.A."/>
            <person name="Ciobanu D."/>
            <person name="Clum A."/>
            <person name="Salamov A."/>
            <person name="Andreopoulos B."/>
            <person name="Cheng J.F."/>
            <person name="Woyke T."/>
            <person name="Pelin A."/>
            <person name="Henrissat B."/>
            <person name="Reynolds N.K."/>
            <person name="Benny G.L."/>
            <person name="Smith M.E."/>
            <person name="James T.Y."/>
            <person name="Grigoriev I.V."/>
        </authorList>
    </citation>
    <scope>NUCLEOTIDE SEQUENCE [LARGE SCALE GENOMIC DNA]</scope>
</reference>
<dbReference type="Pfam" id="PF18005">
    <property type="entry name" value="eIF3m_C_helix"/>
    <property type="match status" value="1"/>
</dbReference>
<evidence type="ECO:0000256" key="3">
    <source>
        <dbReference type="ARBA" id="ARBA00022540"/>
    </source>
</evidence>
<dbReference type="GO" id="GO:0071541">
    <property type="term" value="C:eukaryotic translation initiation factor 3 complex, eIF3m"/>
    <property type="evidence" value="ECO:0007669"/>
    <property type="project" value="UniProtKB-UniRule"/>
</dbReference>
<evidence type="ECO:0000313" key="7">
    <source>
        <dbReference type="EMBL" id="RKO85216.1"/>
    </source>
</evidence>
<dbReference type="Pfam" id="PF01399">
    <property type="entry name" value="PCI"/>
    <property type="match status" value="1"/>
</dbReference>
<dbReference type="GO" id="GO:0003743">
    <property type="term" value="F:translation initiation factor activity"/>
    <property type="evidence" value="ECO:0007669"/>
    <property type="project" value="UniProtKB-UniRule"/>
</dbReference>
<evidence type="ECO:0000256" key="4">
    <source>
        <dbReference type="ARBA" id="ARBA00022917"/>
    </source>
</evidence>
<dbReference type="SUPFAM" id="SSF46785">
    <property type="entry name" value="Winged helix' DNA-binding domain"/>
    <property type="match status" value="1"/>
</dbReference>
<dbReference type="InterPro" id="IPR000717">
    <property type="entry name" value="PCI_dom"/>
</dbReference>
<dbReference type="Proteomes" id="UP000269721">
    <property type="component" value="Unassembled WGS sequence"/>
</dbReference>
<dbReference type="InterPro" id="IPR040750">
    <property type="entry name" value="eIF3m_C_helix"/>
</dbReference>
<dbReference type="PANTHER" id="PTHR15350:SF2">
    <property type="entry name" value="EUKARYOTIC TRANSLATION INITIATION FACTOR 3 SUBUNIT M"/>
    <property type="match status" value="1"/>
</dbReference>
<protein>
    <recommendedName>
        <fullName evidence="5">Eukaryotic translation initiation factor 3 subunit M</fullName>
        <shortName evidence="5">eIF3m</shortName>
    </recommendedName>
</protein>
<dbReference type="AlphaFoldDB" id="A0A4P9W529"/>
<name>A0A4P9W529_9FUNG</name>
<sequence length="356" mass="39718">MLKTRILTSQLTFLTSPFFRRIPLCISDFESVYNLLIALVKDAAPEAVPKLVKSIAQTIAESSAERAQMKLKVLSNLYNNVDTSSPARYDVFIAIITVAAKSDELDVIVPTLPALDTWIAQWGITVAQKRALYLLLSSKLGESEAYQRESYQYALKHLITFDGADAAAVKSAKDHAVAAIKTAITLPEVLSFEDLFRIQAVQALKGTKLFDLLKIFLEESLDAYRAFVKKNAGFVEKEGLSEEDNTRKMRLLSVASLAASHVQGEVDYDTIAKVLDIEVDEVEIWIIDVIRAGLIDAKMNQLRRTMIVSRSTHRVFTEEQWQQLGEKLTAWRSNLKEVLQVLANAKLIAGTQDIAI</sequence>
<dbReference type="GO" id="GO:0016282">
    <property type="term" value="C:eukaryotic 43S preinitiation complex"/>
    <property type="evidence" value="ECO:0007669"/>
    <property type="project" value="UniProtKB-UniRule"/>
</dbReference>